<dbReference type="Proteomes" id="UP000247480">
    <property type="component" value="Unassembled WGS sequence"/>
</dbReference>
<dbReference type="AlphaFoldDB" id="A0A2V0QBA9"/>
<organism evidence="1 2">
    <name type="scientific">Pseudomonas syringae pv. actinidiae</name>
    <dbReference type="NCBI Taxonomy" id="103796"/>
    <lineage>
        <taxon>Bacteria</taxon>
        <taxon>Pseudomonadati</taxon>
        <taxon>Pseudomonadota</taxon>
        <taxon>Gammaproteobacteria</taxon>
        <taxon>Pseudomonadales</taxon>
        <taxon>Pseudomonadaceae</taxon>
        <taxon>Pseudomonas</taxon>
        <taxon>Pseudomonas syringae</taxon>
    </lineage>
</organism>
<comment type="caution">
    <text evidence="1">The sequence shown here is derived from an EMBL/GenBank/DDBJ whole genome shotgun (WGS) entry which is preliminary data.</text>
</comment>
<dbReference type="EMBL" id="BGJZ01000170">
    <property type="protein sequence ID" value="GBH10141.1"/>
    <property type="molecule type" value="Genomic_DNA"/>
</dbReference>
<sequence length="46" mass="5530">MQRHLLAVEQHRNLAQRFILHLMSFIECGNERENPCNDCYGKDDQR</sequence>
<gene>
    <name evidence="1" type="ORF">KPSA1_03551</name>
</gene>
<accession>A0A2V0QBA9</accession>
<reference evidence="1 2" key="1">
    <citation type="submission" date="2018-04" db="EMBL/GenBank/DDBJ databases">
        <title>Draft genome sequence of Pseudomonas syringae pv. actinidiae biovar 1 strains isolated from kiwifruit in Kagawa prefecture.</title>
        <authorList>
            <person name="Tabuchi M."/>
            <person name="Saito M."/>
            <person name="Fujiwara S."/>
            <person name="Sasa N."/>
            <person name="Akimitsu K."/>
            <person name="Gomi K."/>
            <person name="Konishi-Sugita S."/>
            <person name="Hamano K."/>
            <person name="Kataoka I."/>
        </authorList>
    </citation>
    <scope>NUCLEOTIDE SEQUENCE [LARGE SCALE GENOMIC DNA]</scope>
    <source>
        <strain evidence="1 2">MAFF212206</strain>
    </source>
</reference>
<name>A0A2V0QBA9_PSESF</name>
<proteinExistence type="predicted"/>
<protein>
    <submittedName>
        <fullName evidence="1">Uncharacterized protein</fullName>
    </submittedName>
</protein>
<evidence type="ECO:0000313" key="2">
    <source>
        <dbReference type="Proteomes" id="UP000247480"/>
    </source>
</evidence>
<evidence type="ECO:0000313" key="1">
    <source>
        <dbReference type="EMBL" id="GBH10141.1"/>
    </source>
</evidence>